<protein>
    <submittedName>
        <fullName evidence="2">Uncharacterized protein</fullName>
    </submittedName>
</protein>
<proteinExistence type="predicted"/>
<accession>A0AA35YK65</accession>
<gene>
    <name evidence="2" type="ORF">LSALG_LOCUS15457</name>
</gene>
<dbReference type="Proteomes" id="UP001177003">
    <property type="component" value="Chromosome 3"/>
</dbReference>
<evidence type="ECO:0000256" key="1">
    <source>
        <dbReference type="SAM" id="MobiDB-lite"/>
    </source>
</evidence>
<evidence type="ECO:0000313" key="3">
    <source>
        <dbReference type="Proteomes" id="UP001177003"/>
    </source>
</evidence>
<sequence>MDFETLNRRELQALCKLNKIPANITSIAMVDALKSLKTVEGIEEFLNSSRTETVELSIESPERIEITSPRVPRTSSRTSTRKKAKIELNEVLKTPLVSCTRKKDPETSFHDVANQLKESEDIAKNESLVNHEKNCIPNTPVETYSQMKVTKSTRKETVKKETTTTTVQRAYSTRRSTRLGAKTSQRAGVTSKENLGKPLQKRHDVIVLDESDENSESEKVVHVDTTFENEKEKVDCCEEMDNLKVKLVEVFEQLEEKSGHVDNLISGVEGICNPSELEPSKLDNHNVAEVMNAVGIENNISRNTVGSVNPKKQKVSMSFEGKDGEAQESLSQIEGIEEFLNPSRTEPVELSIESPERIEITSPRVLRTSSRTCTRKKAKIDVNEEVLKTPLVSCTKKKDPETSSFHDVSSQLKECEDIAKSDSLVNQEKNCMPNTPVETHSQMKVTKSTHKETVKKDITTSVQRAYSTRRSTRLGSKTSQGGGVTSQERHDVIVLDKSDEDSKIEKVVHVDTTFESGKEKVDNLKVKLVEVFEQVEEKSGHVDNLKSGLEGICNPNEPSKLDNLNTVEVMNAEGIEENISRNTVDFVNPKKQKVSMSFEGEGGEPQESLNEVEGIKEFLNPSRSETAELSIESPERIEVTSPRAKKAKIVVDEEILKTPLVSYIREKSLTMTPSSCHDVASQLTECEDEDIAKNASLVTKSTPQDTVSKDTTSEPLEIVNDLGNSILEKHDDVVLDENSEIEKVVNVVMNEADNLKPDSEVDFVNPNKEEEVSMDFEVPDAGEAQGSLMEEIGVEIRHESSVVDVSLVEEEKNHQFSTNANDDAIGMNEVSDNIVEETEKEVVVDMNVDEKAKVKSVFDKNSIRQLKKKLKATLLNSPPPTSVRIKTEDSDNKDINKPHVVVVEENEKEDVKTLLDDKVTTTTQMDDSRLSYLTNGSTQNFDIFTLI</sequence>
<dbReference type="PANTHER" id="PTHR33621:SF2">
    <property type="entry name" value="RIBOSOMAL L1 DOMAIN-CONTAINING PROTEIN"/>
    <property type="match status" value="1"/>
</dbReference>
<feature type="compositionally biased region" description="Basic and acidic residues" evidence="1">
    <location>
        <begin position="449"/>
        <end position="458"/>
    </location>
</feature>
<keyword evidence="3" id="KW-1185">Reference proteome</keyword>
<name>A0AA35YK65_LACSI</name>
<feature type="compositionally biased region" description="Polar residues" evidence="1">
    <location>
        <begin position="429"/>
        <end position="446"/>
    </location>
</feature>
<feature type="region of interest" description="Disordered" evidence="1">
    <location>
        <begin position="429"/>
        <end position="487"/>
    </location>
</feature>
<dbReference type="AlphaFoldDB" id="A0AA35YK65"/>
<reference evidence="2" key="1">
    <citation type="submission" date="2023-04" db="EMBL/GenBank/DDBJ databases">
        <authorList>
            <person name="Vijverberg K."/>
            <person name="Xiong W."/>
            <person name="Schranz E."/>
        </authorList>
    </citation>
    <scope>NUCLEOTIDE SEQUENCE</scope>
</reference>
<feature type="compositionally biased region" description="Polar residues" evidence="1">
    <location>
        <begin position="459"/>
        <end position="479"/>
    </location>
</feature>
<organism evidence="2 3">
    <name type="scientific">Lactuca saligna</name>
    <name type="common">Willowleaf lettuce</name>
    <dbReference type="NCBI Taxonomy" id="75948"/>
    <lineage>
        <taxon>Eukaryota</taxon>
        <taxon>Viridiplantae</taxon>
        <taxon>Streptophyta</taxon>
        <taxon>Embryophyta</taxon>
        <taxon>Tracheophyta</taxon>
        <taxon>Spermatophyta</taxon>
        <taxon>Magnoliopsida</taxon>
        <taxon>eudicotyledons</taxon>
        <taxon>Gunneridae</taxon>
        <taxon>Pentapetalae</taxon>
        <taxon>asterids</taxon>
        <taxon>campanulids</taxon>
        <taxon>Asterales</taxon>
        <taxon>Asteraceae</taxon>
        <taxon>Cichorioideae</taxon>
        <taxon>Cichorieae</taxon>
        <taxon>Lactucinae</taxon>
        <taxon>Lactuca</taxon>
    </lineage>
</organism>
<dbReference type="PANTHER" id="PTHR33621">
    <property type="entry name" value="ASPARTIC/GLUTAMIC ACID-RICH PROTEIN"/>
    <property type="match status" value="1"/>
</dbReference>
<feature type="region of interest" description="Disordered" evidence="1">
    <location>
        <begin position="169"/>
        <end position="190"/>
    </location>
</feature>
<dbReference type="EMBL" id="OX465079">
    <property type="protein sequence ID" value="CAI9275434.1"/>
    <property type="molecule type" value="Genomic_DNA"/>
</dbReference>
<evidence type="ECO:0000313" key="2">
    <source>
        <dbReference type="EMBL" id="CAI9275434.1"/>
    </source>
</evidence>